<protein>
    <recommendedName>
        <fullName evidence="4">KAP family P-loop domain protein</fullName>
    </recommendedName>
</protein>
<dbReference type="SUPFAM" id="SSF52540">
    <property type="entry name" value="P-loop containing nucleoside triphosphate hydrolases"/>
    <property type="match status" value="1"/>
</dbReference>
<sequence length="499" mass="59703">MKLQQFLEHHGLQENPFAEEDAQSDHIFQRFCLSATHHPAWDKIYGNPEHPSTSVVFGEKGAGKTALRLQIVEELQKWNEEHPEEKVFILEYDNFNPYLDTFRDRLHGRNRRPERVISYWRLWDHMDGILSIGVNHLLNTITGTQSSDVKQTFDQEKLSRLSRLERRDLLLLASFYNHSHDQPYKTRWHQLRKQLKFSCWKSSLDWVIATILTIATVVGLFWYGVQDLTYWYWVGLGTMLFIFWLPWILRQTGLWWRCWQISRQIRIFDHSPNLLRKVLSCFTRDEIQGQPMPHKDRSDDRYELLRKFQNILKTLGFKSIVILVDRMDEPHLINGNAERIRDLLWPMFDNKFLKHPGLGFKMLLPAEVVYYLNREKDEFYERSRLDKQNLIMSLEWTGESLFDVANDRIRACASSGNELVSTLSISDWFKEDVSREELIRLFAQLRVPRHLFKFLHRLLVEHCQRYTDDSPDWKINHEELNTSFMLYQREQKSVEASSR</sequence>
<keyword evidence="1" id="KW-0812">Transmembrane</keyword>
<name>A0A518CMG9_9PLAN</name>
<evidence type="ECO:0000313" key="2">
    <source>
        <dbReference type="EMBL" id="QDU80384.1"/>
    </source>
</evidence>
<evidence type="ECO:0000256" key="1">
    <source>
        <dbReference type="SAM" id="Phobius"/>
    </source>
</evidence>
<organism evidence="2 3">
    <name type="scientific">Polystyrenella longa</name>
    <dbReference type="NCBI Taxonomy" id="2528007"/>
    <lineage>
        <taxon>Bacteria</taxon>
        <taxon>Pseudomonadati</taxon>
        <taxon>Planctomycetota</taxon>
        <taxon>Planctomycetia</taxon>
        <taxon>Planctomycetales</taxon>
        <taxon>Planctomycetaceae</taxon>
        <taxon>Polystyrenella</taxon>
    </lineage>
</organism>
<feature type="transmembrane region" description="Helical" evidence="1">
    <location>
        <begin position="203"/>
        <end position="224"/>
    </location>
</feature>
<evidence type="ECO:0000313" key="3">
    <source>
        <dbReference type="Proteomes" id="UP000317178"/>
    </source>
</evidence>
<feature type="transmembrane region" description="Helical" evidence="1">
    <location>
        <begin position="230"/>
        <end position="249"/>
    </location>
</feature>
<keyword evidence="1" id="KW-1133">Transmembrane helix</keyword>
<accession>A0A518CMG9</accession>
<keyword evidence="1" id="KW-0472">Membrane</keyword>
<dbReference type="InterPro" id="IPR027417">
    <property type="entry name" value="P-loop_NTPase"/>
</dbReference>
<dbReference type="EMBL" id="CP036281">
    <property type="protein sequence ID" value="QDU80384.1"/>
    <property type="molecule type" value="Genomic_DNA"/>
</dbReference>
<dbReference type="AlphaFoldDB" id="A0A518CMG9"/>
<dbReference type="RefSeq" id="WP_144995670.1">
    <property type="nucleotide sequence ID" value="NZ_CP036281.1"/>
</dbReference>
<proteinExistence type="predicted"/>
<reference evidence="2 3" key="1">
    <citation type="submission" date="2019-02" db="EMBL/GenBank/DDBJ databases">
        <title>Deep-cultivation of Planctomycetes and their phenomic and genomic characterization uncovers novel biology.</title>
        <authorList>
            <person name="Wiegand S."/>
            <person name="Jogler M."/>
            <person name="Boedeker C."/>
            <person name="Pinto D."/>
            <person name="Vollmers J."/>
            <person name="Rivas-Marin E."/>
            <person name="Kohn T."/>
            <person name="Peeters S.H."/>
            <person name="Heuer A."/>
            <person name="Rast P."/>
            <person name="Oberbeckmann S."/>
            <person name="Bunk B."/>
            <person name="Jeske O."/>
            <person name="Meyerdierks A."/>
            <person name="Storesund J.E."/>
            <person name="Kallscheuer N."/>
            <person name="Luecker S."/>
            <person name="Lage O.M."/>
            <person name="Pohl T."/>
            <person name="Merkel B.J."/>
            <person name="Hornburger P."/>
            <person name="Mueller R.-W."/>
            <person name="Bruemmer F."/>
            <person name="Labrenz M."/>
            <person name="Spormann A.M."/>
            <person name="Op den Camp H."/>
            <person name="Overmann J."/>
            <person name="Amann R."/>
            <person name="Jetten M.S.M."/>
            <person name="Mascher T."/>
            <person name="Medema M.H."/>
            <person name="Devos D.P."/>
            <person name="Kaster A.-K."/>
            <person name="Ovreas L."/>
            <person name="Rohde M."/>
            <person name="Galperin M.Y."/>
            <person name="Jogler C."/>
        </authorList>
    </citation>
    <scope>NUCLEOTIDE SEQUENCE [LARGE SCALE GENOMIC DNA]</scope>
    <source>
        <strain evidence="2 3">Pla110</strain>
    </source>
</reference>
<dbReference type="Proteomes" id="UP000317178">
    <property type="component" value="Chromosome"/>
</dbReference>
<dbReference type="OrthoDB" id="208020at2"/>
<dbReference type="KEGG" id="plon:Pla110_21130"/>
<gene>
    <name evidence="2" type="ORF">Pla110_21130</name>
</gene>
<keyword evidence="3" id="KW-1185">Reference proteome</keyword>
<evidence type="ECO:0008006" key="4">
    <source>
        <dbReference type="Google" id="ProtNLM"/>
    </source>
</evidence>